<dbReference type="Pfam" id="PF09832">
    <property type="entry name" value="DUF2059"/>
    <property type="match status" value="1"/>
</dbReference>
<comment type="caution">
    <text evidence="3">The sequence shown here is derived from an EMBL/GenBank/DDBJ whole genome shotgun (WGS) entry which is preliminary data.</text>
</comment>
<dbReference type="Proteomes" id="UP000237662">
    <property type="component" value="Unassembled WGS sequence"/>
</dbReference>
<evidence type="ECO:0000256" key="1">
    <source>
        <dbReference type="SAM" id="SignalP"/>
    </source>
</evidence>
<dbReference type="EMBL" id="PTJC01000006">
    <property type="protein sequence ID" value="PPK86403.1"/>
    <property type="molecule type" value="Genomic_DNA"/>
</dbReference>
<keyword evidence="1" id="KW-0732">Signal</keyword>
<feature type="domain" description="DUF2059" evidence="2">
    <location>
        <begin position="81"/>
        <end position="138"/>
    </location>
</feature>
<dbReference type="AlphaFoldDB" id="A0A2S6I5F5"/>
<sequence>MKHVILFFLVAGWWASAAGQSDSLESKVLRLLEVSGAENQFVSSAMNMIAMQESQPAFAQIPAAWWEKFKDRVRNEGWDSIAPSLADIYLQNYTEAEIDYLIAYHSHPLTQAIMAKLPVIQQQSMEVGQAWGERIARELQDQLTTDPEGN</sequence>
<keyword evidence="4" id="KW-1185">Reference proteome</keyword>
<reference evidence="3 4" key="1">
    <citation type="submission" date="2018-02" db="EMBL/GenBank/DDBJ databases">
        <title>Genomic Encyclopedia of Archaeal and Bacterial Type Strains, Phase II (KMG-II): from individual species to whole genera.</title>
        <authorList>
            <person name="Goeker M."/>
        </authorList>
    </citation>
    <scope>NUCLEOTIDE SEQUENCE [LARGE SCALE GENOMIC DNA]</scope>
    <source>
        <strain evidence="3 4">DSM 29526</strain>
    </source>
</reference>
<organism evidence="3 4">
    <name type="scientific">Neolewinella xylanilytica</name>
    <dbReference type="NCBI Taxonomy" id="1514080"/>
    <lineage>
        <taxon>Bacteria</taxon>
        <taxon>Pseudomonadati</taxon>
        <taxon>Bacteroidota</taxon>
        <taxon>Saprospiria</taxon>
        <taxon>Saprospirales</taxon>
        <taxon>Lewinellaceae</taxon>
        <taxon>Neolewinella</taxon>
    </lineage>
</organism>
<name>A0A2S6I5F5_9BACT</name>
<feature type="chain" id="PRO_5015478339" evidence="1">
    <location>
        <begin position="18"/>
        <end position="150"/>
    </location>
</feature>
<dbReference type="OrthoDB" id="1143459at2"/>
<accession>A0A2S6I5F5</accession>
<evidence type="ECO:0000313" key="3">
    <source>
        <dbReference type="EMBL" id="PPK86403.1"/>
    </source>
</evidence>
<protein>
    <submittedName>
        <fullName evidence="3">Uncharacterized protein DUF2059</fullName>
    </submittedName>
</protein>
<feature type="signal peptide" evidence="1">
    <location>
        <begin position="1"/>
        <end position="17"/>
    </location>
</feature>
<evidence type="ECO:0000259" key="2">
    <source>
        <dbReference type="Pfam" id="PF09832"/>
    </source>
</evidence>
<gene>
    <name evidence="3" type="ORF">CLV84_3329</name>
</gene>
<dbReference type="InterPro" id="IPR018637">
    <property type="entry name" value="DUF2059"/>
</dbReference>
<proteinExistence type="predicted"/>
<dbReference type="RefSeq" id="WP_104420838.1">
    <property type="nucleotide sequence ID" value="NZ_PTJC01000006.1"/>
</dbReference>
<evidence type="ECO:0000313" key="4">
    <source>
        <dbReference type="Proteomes" id="UP000237662"/>
    </source>
</evidence>